<feature type="region of interest" description="Disordered" evidence="1">
    <location>
        <begin position="80"/>
        <end position="120"/>
    </location>
</feature>
<accession>A0AAV7XMY4</accession>
<feature type="region of interest" description="Disordered" evidence="1">
    <location>
        <begin position="24"/>
        <end position="46"/>
    </location>
</feature>
<proteinExistence type="predicted"/>
<comment type="caution">
    <text evidence="2">The sequence shown here is derived from an EMBL/GenBank/DDBJ whole genome shotgun (WGS) entry which is preliminary data.</text>
</comment>
<name>A0AAV7XMY4_9NEOP</name>
<dbReference type="EMBL" id="JAPTSV010000007">
    <property type="protein sequence ID" value="KAJ1526277.1"/>
    <property type="molecule type" value="Genomic_DNA"/>
</dbReference>
<gene>
    <name evidence="2" type="ORF">ONE63_009431</name>
</gene>
<dbReference type="Proteomes" id="UP001075354">
    <property type="component" value="Chromosome 7"/>
</dbReference>
<sequence>MLVISPEQLERMKGETLKNMKKELKEQMDDSLKKGEGVTGEKKDEMSVHRDWDSYRLLLQKLTDLKNDERQQKVHLPIYEVGEEGQRGSADEIPRVMKREKEDKGQGGGDDEEEDVERSQDLSLEQMLDLINSHLSGRFNDESSGGAAEGGERMPAVTMEGSPKSPTNKRKARGENRGDNYDDDFPPFYSTDLDAFDEGGERADDEAVYNFAPTSSNTATSTPISRDTHEILDHSTVYKIKSVTRFSPFSMYTLTDLNVATPIIAKGIRAITEEAANAGFGIYRDVTGIDQFGYYSYINSLLNFSKDATETFLTTSMFYLDSPEAINTAGDENQGFKKRKEQLAGGKTCQLFGRLRCGFFKQPLLLPPGLDLRVKLTFATENFYMWAAEDANINLRVTDATLHCKNVIDTRLAARRRHSSTTTSFTTTTTNTFTTTTTTTRLTCQHTKHKHQHQHQHQLRHQHQRQHLPY</sequence>
<organism evidence="2 3">
    <name type="scientific">Megalurothrips usitatus</name>
    <name type="common">bean blossom thrips</name>
    <dbReference type="NCBI Taxonomy" id="439358"/>
    <lineage>
        <taxon>Eukaryota</taxon>
        <taxon>Metazoa</taxon>
        <taxon>Ecdysozoa</taxon>
        <taxon>Arthropoda</taxon>
        <taxon>Hexapoda</taxon>
        <taxon>Insecta</taxon>
        <taxon>Pterygota</taxon>
        <taxon>Neoptera</taxon>
        <taxon>Paraneoptera</taxon>
        <taxon>Thysanoptera</taxon>
        <taxon>Terebrantia</taxon>
        <taxon>Thripoidea</taxon>
        <taxon>Thripidae</taxon>
        <taxon>Megalurothrips</taxon>
    </lineage>
</organism>
<keyword evidence="3" id="KW-1185">Reference proteome</keyword>
<reference evidence="2" key="1">
    <citation type="submission" date="2022-12" db="EMBL/GenBank/DDBJ databases">
        <title>Chromosome-level genome assembly of the bean flower thrips Megalurothrips usitatus.</title>
        <authorList>
            <person name="Ma L."/>
            <person name="Liu Q."/>
            <person name="Li H."/>
            <person name="Cai W."/>
        </authorList>
    </citation>
    <scope>NUCLEOTIDE SEQUENCE</scope>
    <source>
        <strain evidence="2">Cailab_2022a</strain>
    </source>
</reference>
<dbReference type="AlphaFoldDB" id="A0AAV7XMY4"/>
<protein>
    <submittedName>
        <fullName evidence="2">Uncharacterized protein</fullName>
    </submittedName>
</protein>
<feature type="region of interest" description="Disordered" evidence="1">
    <location>
        <begin position="135"/>
        <end position="188"/>
    </location>
</feature>
<evidence type="ECO:0000313" key="2">
    <source>
        <dbReference type="EMBL" id="KAJ1526277.1"/>
    </source>
</evidence>
<feature type="compositionally biased region" description="Basic and acidic residues" evidence="1">
    <location>
        <begin position="84"/>
        <end position="105"/>
    </location>
</feature>
<evidence type="ECO:0000313" key="3">
    <source>
        <dbReference type="Proteomes" id="UP001075354"/>
    </source>
</evidence>
<feature type="compositionally biased region" description="Basic residues" evidence="1">
    <location>
        <begin position="446"/>
        <end position="470"/>
    </location>
</feature>
<feature type="region of interest" description="Disordered" evidence="1">
    <location>
        <begin position="445"/>
        <end position="470"/>
    </location>
</feature>
<evidence type="ECO:0000256" key="1">
    <source>
        <dbReference type="SAM" id="MobiDB-lite"/>
    </source>
</evidence>